<dbReference type="AlphaFoldDB" id="A0A1J4TY26"/>
<protein>
    <recommendedName>
        <fullName evidence="3">Dockerin domain-containing protein</fullName>
    </recommendedName>
</protein>
<dbReference type="EMBL" id="MNUY01000021">
    <property type="protein sequence ID" value="OIO14959.1"/>
    <property type="molecule type" value="Genomic_DNA"/>
</dbReference>
<reference evidence="1 2" key="1">
    <citation type="journal article" date="2016" name="Environ. Microbiol.">
        <title>Genomic resolution of a cold subsurface aquifer community provides metabolic insights for novel microbes adapted to high CO concentrations.</title>
        <authorList>
            <person name="Probst A.J."/>
            <person name="Castelle C.J."/>
            <person name="Singh A."/>
            <person name="Brown C.T."/>
            <person name="Anantharaman K."/>
            <person name="Sharon I."/>
            <person name="Hug L.A."/>
            <person name="Burstein D."/>
            <person name="Emerson J.B."/>
            <person name="Thomas B.C."/>
            <person name="Banfield J.F."/>
        </authorList>
    </citation>
    <scope>NUCLEOTIDE SEQUENCE [LARGE SCALE GENOMIC DNA]</scope>
    <source>
        <strain evidence="1">CG1_02_37_22</strain>
    </source>
</reference>
<evidence type="ECO:0000313" key="2">
    <source>
        <dbReference type="Proteomes" id="UP000183120"/>
    </source>
</evidence>
<comment type="caution">
    <text evidence="1">The sequence shown here is derived from an EMBL/GenBank/DDBJ whole genome shotgun (WGS) entry which is preliminary data.</text>
</comment>
<name>A0A1J4TY26_9BACT</name>
<organism evidence="1 2">
    <name type="scientific">Candidatus Gottesmanbacteria bacterium CG1_02_37_22</name>
    <dbReference type="NCBI Taxonomy" id="1805209"/>
    <lineage>
        <taxon>Bacteria</taxon>
        <taxon>Candidatus Gottesmaniibacteriota</taxon>
    </lineage>
</organism>
<dbReference type="STRING" id="1805209.AUJ73_01470"/>
<gene>
    <name evidence="1" type="ORF">AUJ73_01470</name>
</gene>
<accession>A0A1J4TY26</accession>
<dbReference type="Proteomes" id="UP000183120">
    <property type="component" value="Unassembled WGS sequence"/>
</dbReference>
<proteinExistence type="predicted"/>
<sequence length="625" mass="70268">MKLKIFIFSIISLFSVCILSTYIKKVNASASQSPGLGQCHSLTSPFNSNPGVGWGYSAGIYFNLTKGDGWAAVEKQPGIFDFTLQKEEIIQAKNAGKKIWLELQVASKNNKEHNVPKWAIDSGVETGVFSLCGNDFLKYEWSTIEPYWNNPDLIDQSEAIRYVENSKEYVKLPKKIAAVWDPKFQQYYLKAVKALRDEFQNDIQNGTIEAFNIHSGGNFGEHYIVADCDFWEKDCLPDIINPDCPVIQSMGRIKGKTPQYIASRSNCDPRNIIPGNDPILCDSLNCPTENGRACYVFDDYYIQALKELISKEIEIFNSGGTNLPLVWQDGSGLSHSGRTNTILKKWMNNTYGSRIWFKWNGWGPNHVKNNTMGFNIFGTTTKHGYEPVAPYSSSRTYFKKTANSQLWCDEMATQKPPECNHTPLNGEEIGRIAIAQAIRKGILEDKSSFLCMQNSYFDTNSLQTRTNGKLGNEYYFNPNDNTQNCVNSEINVSAYGVGFCPGYLNYVFSQADAPVPPPPVPTSYPNPTITPNPNTTLTPTPTGSIPLSCTSCSSGKITKNRGNANCDNTVNNDDYLLWEDIFKKIVNNTFVSEEDKGKVDFDCSNTDKTHRIDLVDFEIWRRYAY</sequence>
<evidence type="ECO:0008006" key="3">
    <source>
        <dbReference type="Google" id="ProtNLM"/>
    </source>
</evidence>
<evidence type="ECO:0000313" key="1">
    <source>
        <dbReference type="EMBL" id="OIO14959.1"/>
    </source>
</evidence>
<dbReference type="Gene3D" id="3.20.20.80">
    <property type="entry name" value="Glycosidases"/>
    <property type="match status" value="1"/>
</dbReference>